<evidence type="ECO:0000313" key="3">
    <source>
        <dbReference type="EMBL" id="RUS83273.1"/>
    </source>
</evidence>
<dbReference type="Proteomes" id="UP000271974">
    <property type="component" value="Unassembled WGS sequence"/>
</dbReference>
<proteinExistence type="predicted"/>
<protein>
    <submittedName>
        <fullName evidence="3">Uncharacterized protein</fullName>
    </submittedName>
</protein>
<dbReference type="AlphaFoldDB" id="A0A433TNW5"/>
<evidence type="ECO:0000256" key="2">
    <source>
        <dbReference type="SAM" id="Phobius"/>
    </source>
</evidence>
<dbReference type="EMBL" id="RQTK01000250">
    <property type="protein sequence ID" value="RUS83273.1"/>
    <property type="molecule type" value="Genomic_DNA"/>
</dbReference>
<keyword evidence="2" id="KW-0812">Transmembrane</keyword>
<feature type="compositionally biased region" description="Low complexity" evidence="1">
    <location>
        <begin position="230"/>
        <end position="242"/>
    </location>
</feature>
<feature type="compositionally biased region" description="Polar residues" evidence="1">
    <location>
        <begin position="211"/>
        <end position="229"/>
    </location>
</feature>
<evidence type="ECO:0000313" key="4">
    <source>
        <dbReference type="Proteomes" id="UP000271974"/>
    </source>
</evidence>
<accession>A0A433TNW5</accession>
<organism evidence="3 4">
    <name type="scientific">Elysia chlorotica</name>
    <name type="common">Eastern emerald elysia</name>
    <name type="synonym">Sea slug</name>
    <dbReference type="NCBI Taxonomy" id="188477"/>
    <lineage>
        <taxon>Eukaryota</taxon>
        <taxon>Metazoa</taxon>
        <taxon>Spiralia</taxon>
        <taxon>Lophotrochozoa</taxon>
        <taxon>Mollusca</taxon>
        <taxon>Gastropoda</taxon>
        <taxon>Heterobranchia</taxon>
        <taxon>Euthyneura</taxon>
        <taxon>Panpulmonata</taxon>
        <taxon>Sacoglossa</taxon>
        <taxon>Placobranchoidea</taxon>
        <taxon>Plakobranchidae</taxon>
        <taxon>Elysia</taxon>
    </lineage>
</organism>
<sequence length="353" mass="39982">MYFNTVGRMNTSEEVFLEIANLDVIFLTGQRDEFRSCLIESWSHATYCATHTCATPYAELLSVYGVRVTLWLSADIKGKTMSFYPISHIPRDWFYEDNVKEMDMHCDDCRFSFDKQRMVIVDEYTNDIGVLQVNWGIKPTEFLYVLGHRPTPHEMPLNSSDETVASAKYLSIEYLLEVTQVLNVSVFSNCRMELSSTVKPILTTDKEDPKQMTTEKSITTPMSSTQMESGETTTVGTTTTTEDSNSNVITTTCVSVLPNGTATKSSFLVNIITDNTYTQEVIESIYTHLVIPKTLLGSYRRRLSSAPDRRDSSRALGAFACISISFIIGVVFLLDMSSWQRRWPTLKRNLCHA</sequence>
<comment type="caution">
    <text evidence="3">The sequence shown here is derived from an EMBL/GenBank/DDBJ whole genome shotgun (WGS) entry which is preliminary data.</text>
</comment>
<evidence type="ECO:0000256" key="1">
    <source>
        <dbReference type="SAM" id="MobiDB-lite"/>
    </source>
</evidence>
<keyword evidence="2" id="KW-0472">Membrane</keyword>
<reference evidence="3 4" key="1">
    <citation type="submission" date="2019-01" db="EMBL/GenBank/DDBJ databases">
        <title>A draft genome assembly of the solar-powered sea slug Elysia chlorotica.</title>
        <authorList>
            <person name="Cai H."/>
            <person name="Li Q."/>
            <person name="Fang X."/>
            <person name="Li J."/>
            <person name="Curtis N.E."/>
            <person name="Altenburger A."/>
            <person name="Shibata T."/>
            <person name="Feng M."/>
            <person name="Maeda T."/>
            <person name="Schwartz J.A."/>
            <person name="Shigenobu S."/>
            <person name="Lundholm N."/>
            <person name="Nishiyama T."/>
            <person name="Yang H."/>
            <person name="Hasebe M."/>
            <person name="Li S."/>
            <person name="Pierce S.K."/>
            <person name="Wang J."/>
        </authorList>
    </citation>
    <scope>NUCLEOTIDE SEQUENCE [LARGE SCALE GENOMIC DNA]</scope>
    <source>
        <strain evidence="3">EC2010</strain>
        <tissue evidence="3">Whole organism of an adult</tissue>
    </source>
</reference>
<name>A0A433TNW5_ELYCH</name>
<gene>
    <name evidence="3" type="ORF">EGW08_008953</name>
</gene>
<keyword evidence="4" id="KW-1185">Reference proteome</keyword>
<dbReference type="OrthoDB" id="10564195at2759"/>
<feature type="region of interest" description="Disordered" evidence="1">
    <location>
        <begin position="206"/>
        <end position="243"/>
    </location>
</feature>
<feature type="transmembrane region" description="Helical" evidence="2">
    <location>
        <begin position="315"/>
        <end position="334"/>
    </location>
</feature>
<keyword evidence="2" id="KW-1133">Transmembrane helix</keyword>